<sequence length="37" mass="4048">VYTSAVTGEGMDELYGAIQRVVAGGEDFYTEEYSQVL</sequence>
<name>A0A7C4D3B3_9CREN</name>
<feature type="non-terminal residue" evidence="1">
    <location>
        <position position="1"/>
    </location>
</feature>
<dbReference type="EMBL" id="DTCA01000075">
    <property type="protein sequence ID" value="HGM07244.1"/>
    <property type="molecule type" value="Genomic_DNA"/>
</dbReference>
<proteinExistence type="predicted"/>
<protein>
    <submittedName>
        <fullName evidence="1">GTPase</fullName>
    </submittedName>
</protein>
<dbReference type="EMBL" id="DTDH01000174">
    <property type="protein sequence ID" value="HGT99056.1"/>
    <property type="molecule type" value="Genomic_DNA"/>
</dbReference>
<reference evidence="1" key="1">
    <citation type="journal article" date="2020" name="mSystems">
        <title>Genome- and Community-Level Interaction Insights into Carbon Utilization and Element Cycling Functions of Hydrothermarchaeota in Hydrothermal Sediment.</title>
        <authorList>
            <person name="Zhou Z."/>
            <person name="Liu Y."/>
            <person name="Xu W."/>
            <person name="Pan J."/>
            <person name="Luo Z.H."/>
            <person name="Li M."/>
        </authorList>
    </citation>
    <scope>NUCLEOTIDE SEQUENCE [LARGE SCALE GENOMIC DNA]</scope>
    <source>
        <strain evidence="1">SpSt-658</strain>
        <strain evidence="2">SpSt-688</strain>
    </source>
</reference>
<organism evidence="1">
    <name type="scientific">Ignisphaera aggregans</name>
    <dbReference type="NCBI Taxonomy" id="334771"/>
    <lineage>
        <taxon>Archaea</taxon>
        <taxon>Thermoproteota</taxon>
        <taxon>Thermoprotei</taxon>
        <taxon>Desulfurococcales</taxon>
        <taxon>Desulfurococcaceae</taxon>
        <taxon>Ignisphaera</taxon>
    </lineage>
</organism>
<comment type="caution">
    <text evidence="1">The sequence shown here is derived from an EMBL/GenBank/DDBJ whole genome shotgun (WGS) entry which is preliminary data.</text>
</comment>
<gene>
    <name evidence="1" type="ORF">ENU31_02380</name>
    <name evidence="2" type="ORF">ENU64_06475</name>
</gene>
<evidence type="ECO:0000313" key="2">
    <source>
        <dbReference type="EMBL" id="HGT99056.1"/>
    </source>
</evidence>
<evidence type="ECO:0000313" key="1">
    <source>
        <dbReference type="EMBL" id="HGM07244.1"/>
    </source>
</evidence>
<accession>A0A7C4D3B3</accession>
<dbReference type="AlphaFoldDB" id="A0A7C4D3B3"/>